<keyword evidence="2" id="KW-1185">Reference proteome</keyword>
<sequence length="239" mass="27945">MKSIIGHCNSSIASLKLSEDLLDKNTLILGEEGAGKTNLASKIREFVIASGIPTLYMDFSDPAIDEVEARYKDEHFFYMQFEESDAFDAAFDEAVEARKHIYLAVNPSHFSNKRDVKSRLSQTISKQELLDNYYYFFHEIAQLGGFYTKFEDFLMYIFSMINMKKFGLTFLSQPHEIFENAQLKLLFTFLFLGRCSNANYYNTSELKNMKRNQFFYQRRMNHKTLLFNDIRSDVVTVDE</sequence>
<dbReference type="RefSeq" id="WP_345972306.1">
    <property type="nucleotide sequence ID" value="NZ_CP147920.1"/>
</dbReference>
<name>A0ABZ3H7X5_9BACT</name>
<dbReference type="Proteomes" id="UP001447842">
    <property type="component" value="Chromosome"/>
</dbReference>
<protein>
    <submittedName>
        <fullName evidence="1">ATP-binding protein</fullName>
    </submittedName>
</protein>
<organism evidence="1 2">
    <name type="scientific">Sulfurimonas diazotrophicus</name>
    <dbReference type="NCBI Taxonomy" id="3131939"/>
    <lineage>
        <taxon>Bacteria</taxon>
        <taxon>Pseudomonadati</taxon>
        <taxon>Campylobacterota</taxon>
        <taxon>Epsilonproteobacteria</taxon>
        <taxon>Campylobacterales</taxon>
        <taxon>Sulfurimonadaceae</taxon>
        <taxon>Sulfurimonas</taxon>
    </lineage>
</organism>
<keyword evidence="1" id="KW-0547">Nucleotide-binding</keyword>
<reference evidence="1 2" key="1">
    <citation type="submission" date="2024-03" db="EMBL/GenBank/DDBJ databases">
        <title>Sulfurimonas sp. HSL3-1.</title>
        <authorList>
            <person name="Wang S."/>
        </authorList>
    </citation>
    <scope>NUCLEOTIDE SEQUENCE [LARGE SCALE GENOMIC DNA]</scope>
    <source>
        <strain evidence="1 2">HSL3-1</strain>
    </source>
</reference>
<dbReference type="InterPro" id="IPR027417">
    <property type="entry name" value="P-loop_NTPase"/>
</dbReference>
<dbReference type="EMBL" id="CP147920">
    <property type="protein sequence ID" value="XAU14628.1"/>
    <property type="molecule type" value="Genomic_DNA"/>
</dbReference>
<evidence type="ECO:0000313" key="2">
    <source>
        <dbReference type="Proteomes" id="UP001447842"/>
    </source>
</evidence>
<accession>A0ABZ3H7X5</accession>
<dbReference type="GO" id="GO:0005524">
    <property type="term" value="F:ATP binding"/>
    <property type="evidence" value="ECO:0007669"/>
    <property type="project" value="UniProtKB-KW"/>
</dbReference>
<gene>
    <name evidence="1" type="ORF">WCY31_10290</name>
</gene>
<proteinExistence type="predicted"/>
<evidence type="ECO:0000313" key="1">
    <source>
        <dbReference type="EMBL" id="XAU14628.1"/>
    </source>
</evidence>
<dbReference type="Gene3D" id="3.40.50.300">
    <property type="entry name" value="P-loop containing nucleotide triphosphate hydrolases"/>
    <property type="match status" value="1"/>
</dbReference>
<keyword evidence="1" id="KW-0067">ATP-binding</keyword>
<dbReference type="SUPFAM" id="SSF52540">
    <property type="entry name" value="P-loop containing nucleoside triphosphate hydrolases"/>
    <property type="match status" value="1"/>
</dbReference>